<dbReference type="AlphaFoldDB" id="A0A9Q5HQ72"/>
<organism evidence="2 3">
    <name type="scientific">Sanghuangporus baumii</name>
    <name type="common">Phellinus baumii</name>
    <dbReference type="NCBI Taxonomy" id="108892"/>
    <lineage>
        <taxon>Eukaryota</taxon>
        <taxon>Fungi</taxon>
        <taxon>Dikarya</taxon>
        <taxon>Basidiomycota</taxon>
        <taxon>Agaricomycotina</taxon>
        <taxon>Agaricomycetes</taxon>
        <taxon>Hymenochaetales</taxon>
        <taxon>Hymenochaetaceae</taxon>
        <taxon>Sanghuangporus</taxon>
    </lineage>
</organism>
<feature type="region of interest" description="Disordered" evidence="1">
    <location>
        <begin position="1"/>
        <end position="31"/>
    </location>
</feature>
<dbReference type="EMBL" id="LNZH02000217">
    <property type="protein sequence ID" value="OCB83919.1"/>
    <property type="molecule type" value="Genomic_DNA"/>
</dbReference>
<evidence type="ECO:0000256" key="1">
    <source>
        <dbReference type="SAM" id="MobiDB-lite"/>
    </source>
</evidence>
<sequence>MSVKLTVYPPQSDFQPDPIPPPSPSGDLLQRNRQAPDALGNRIRKELKGELKTVVLSNLLEPRAHFDAVYPFFYTLSIASSKSLDLSDGSRHWDVWQDPTGS</sequence>
<proteinExistence type="predicted"/>
<gene>
    <name evidence="2" type="ORF">A7U60_g9125</name>
</gene>
<accession>A0A9Q5HQ72</accession>
<dbReference type="Proteomes" id="UP000757232">
    <property type="component" value="Unassembled WGS sequence"/>
</dbReference>
<comment type="caution">
    <text evidence="2">The sequence shown here is derived from an EMBL/GenBank/DDBJ whole genome shotgun (WGS) entry which is preliminary data.</text>
</comment>
<keyword evidence="3" id="KW-1185">Reference proteome</keyword>
<protein>
    <submittedName>
        <fullName evidence="2">Uncharacterized protein</fullName>
    </submittedName>
</protein>
<evidence type="ECO:0000313" key="3">
    <source>
        <dbReference type="Proteomes" id="UP000757232"/>
    </source>
</evidence>
<evidence type="ECO:0000313" key="2">
    <source>
        <dbReference type="EMBL" id="OCB83919.1"/>
    </source>
</evidence>
<name>A0A9Q5HQ72_SANBA</name>
<reference evidence="2" key="1">
    <citation type="submission" date="2016-06" db="EMBL/GenBank/DDBJ databases">
        <title>Draft Genome sequence of the fungus Inonotus baumii.</title>
        <authorList>
            <person name="Zhu H."/>
            <person name="Lin W."/>
        </authorList>
    </citation>
    <scope>NUCLEOTIDE SEQUENCE</scope>
    <source>
        <strain evidence="2">821</strain>
    </source>
</reference>